<keyword evidence="2 4" id="KW-0812">Transmembrane</keyword>
<evidence type="ECO:0000256" key="2">
    <source>
        <dbReference type="ARBA" id="ARBA00022692"/>
    </source>
</evidence>
<sequence length="74" mass="8171">AVNHMTEREARYTGVLDAVVQILRREGIAAFYKGLRRRRPGYRDGRARAAQHACLAQQTSLAPVLIMAAPAPRG</sequence>
<comment type="caution">
    <text evidence="5">The sequence shown here is derived from an EMBL/GenBank/DDBJ whole genome shotgun (WGS) entry which is preliminary data.</text>
</comment>
<evidence type="ECO:0000256" key="4">
    <source>
        <dbReference type="PROSITE-ProRule" id="PRU00282"/>
    </source>
</evidence>
<proteinExistence type="predicted"/>
<dbReference type="Gene3D" id="1.50.40.10">
    <property type="entry name" value="Mitochondrial carrier domain"/>
    <property type="match status" value="1"/>
</dbReference>
<evidence type="ECO:0000313" key="5">
    <source>
        <dbReference type="EMBL" id="PNH00780.1"/>
    </source>
</evidence>
<protein>
    <submittedName>
        <fullName evidence="5">Uncharacterized protein</fullName>
    </submittedName>
</protein>
<dbReference type="InterPro" id="IPR018108">
    <property type="entry name" value="MCP_transmembrane"/>
</dbReference>
<evidence type="ECO:0000256" key="1">
    <source>
        <dbReference type="ARBA" id="ARBA00004141"/>
    </source>
</evidence>
<dbReference type="AlphaFoldDB" id="A0A2J7ZKK1"/>
<dbReference type="PROSITE" id="PS50920">
    <property type="entry name" value="SOLCAR"/>
    <property type="match status" value="1"/>
</dbReference>
<reference evidence="5 6" key="1">
    <citation type="journal article" date="2017" name="Mol. Biol. Evol.">
        <title>The 4-celled Tetrabaena socialis nuclear genome reveals the essential components for genetic control of cell number at the origin of multicellularity in the volvocine lineage.</title>
        <authorList>
            <person name="Featherston J."/>
            <person name="Arakaki Y."/>
            <person name="Hanschen E.R."/>
            <person name="Ferris P.J."/>
            <person name="Michod R.E."/>
            <person name="Olson B.J.S.C."/>
            <person name="Nozaki H."/>
            <person name="Durand P.M."/>
        </authorList>
    </citation>
    <scope>NUCLEOTIDE SEQUENCE [LARGE SCALE GENOMIC DNA]</scope>
    <source>
        <strain evidence="5 6">NIES-571</strain>
    </source>
</reference>
<keyword evidence="6" id="KW-1185">Reference proteome</keyword>
<dbReference type="InterPro" id="IPR023395">
    <property type="entry name" value="MCP_dom_sf"/>
</dbReference>
<dbReference type="GO" id="GO:0016020">
    <property type="term" value="C:membrane"/>
    <property type="evidence" value="ECO:0007669"/>
    <property type="project" value="UniProtKB-SubCell"/>
</dbReference>
<dbReference type="EMBL" id="PGGS01001172">
    <property type="protein sequence ID" value="PNH00780.1"/>
    <property type="molecule type" value="Genomic_DNA"/>
</dbReference>
<accession>A0A2J7ZKK1</accession>
<dbReference type="SUPFAM" id="SSF103506">
    <property type="entry name" value="Mitochondrial carrier"/>
    <property type="match status" value="1"/>
</dbReference>
<comment type="subcellular location">
    <subcellularLocation>
        <location evidence="1">Membrane</location>
        <topology evidence="1">Multi-pass membrane protein</topology>
    </subcellularLocation>
</comment>
<feature type="repeat" description="Solcar" evidence="4">
    <location>
        <begin position="1"/>
        <end position="61"/>
    </location>
</feature>
<name>A0A2J7ZKK1_9CHLO</name>
<feature type="non-terminal residue" evidence="5">
    <location>
        <position position="1"/>
    </location>
</feature>
<gene>
    <name evidence="5" type="ORF">TSOC_013374</name>
</gene>
<evidence type="ECO:0000256" key="3">
    <source>
        <dbReference type="ARBA" id="ARBA00023136"/>
    </source>
</evidence>
<evidence type="ECO:0000313" key="6">
    <source>
        <dbReference type="Proteomes" id="UP000236333"/>
    </source>
</evidence>
<organism evidence="5 6">
    <name type="scientific">Tetrabaena socialis</name>
    <dbReference type="NCBI Taxonomy" id="47790"/>
    <lineage>
        <taxon>Eukaryota</taxon>
        <taxon>Viridiplantae</taxon>
        <taxon>Chlorophyta</taxon>
        <taxon>core chlorophytes</taxon>
        <taxon>Chlorophyceae</taxon>
        <taxon>CS clade</taxon>
        <taxon>Chlamydomonadales</taxon>
        <taxon>Tetrabaenaceae</taxon>
        <taxon>Tetrabaena</taxon>
    </lineage>
</organism>
<dbReference type="Proteomes" id="UP000236333">
    <property type="component" value="Unassembled WGS sequence"/>
</dbReference>
<keyword evidence="3 4" id="KW-0472">Membrane</keyword>